<organism evidence="3 4">
    <name type="scientific">Sporormia fimetaria CBS 119925</name>
    <dbReference type="NCBI Taxonomy" id="1340428"/>
    <lineage>
        <taxon>Eukaryota</taxon>
        <taxon>Fungi</taxon>
        <taxon>Dikarya</taxon>
        <taxon>Ascomycota</taxon>
        <taxon>Pezizomycotina</taxon>
        <taxon>Dothideomycetes</taxon>
        <taxon>Pleosporomycetidae</taxon>
        <taxon>Pleosporales</taxon>
        <taxon>Sporormiaceae</taxon>
        <taxon>Sporormia</taxon>
    </lineage>
</organism>
<feature type="chain" id="PRO_5025563177" evidence="2">
    <location>
        <begin position="25"/>
        <end position="548"/>
    </location>
</feature>
<feature type="compositionally biased region" description="Low complexity" evidence="1">
    <location>
        <begin position="194"/>
        <end position="221"/>
    </location>
</feature>
<feature type="region of interest" description="Disordered" evidence="1">
    <location>
        <begin position="409"/>
        <end position="548"/>
    </location>
</feature>
<proteinExistence type="predicted"/>
<sequence length="548" mass="57259">MSCQGLRSLCAVALLGCFLQSITARCYNVVAGPRAAFALLHRQASPSTLVSSLVDTFALCTPPPVALSHSLFTDRRIDFCPVSFRRLQYPAKQVLFAPLPASPREPFAIYPPRKQQGTPTFKMMKLTVAFLASLAAVDAAQPFRQRHVRRAVNTLDFGNGYQTGETPSSVLHGTGVPSSTVTPESSALPSETDSSTVAQESSTAESSTAESSTTCTETESSVMATGSGTGAPVYPTAYPTGETPYGNSTDIVEKVTSTTFSTTTLTITAEPTESVMPTGREEEVITSSEEVTHTVTETLTYTVGTGTSAHPVTTEITSTSTETIYKTITVTRDSAASDVPEVPSDEELELTSTLTSTTTSTTTRYVTVRPTPAESGVLGDGRPAPTGGAGEEECLPPVTVTITEKETVTVTEAPYIPSATAPYPTGNGTDPLPTGGVGSTGFLTSTKTSEAPTSDVAETPASETPASETPVSETPASETPASETPIATPTDETPSGETPSETSSGVEEPTLEIPNEQPEETPAPAPPAESDAYGPGYGAYRRRRSGRF</sequence>
<dbReference type="AlphaFoldDB" id="A0A6A6V4M2"/>
<feature type="signal peptide" evidence="2">
    <location>
        <begin position="1"/>
        <end position="24"/>
    </location>
</feature>
<dbReference type="Proteomes" id="UP000799440">
    <property type="component" value="Unassembled WGS sequence"/>
</dbReference>
<feature type="compositionally biased region" description="Polar residues" evidence="1">
    <location>
        <begin position="160"/>
        <end position="193"/>
    </location>
</feature>
<name>A0A6A6V4M2_9PLEO</name>
<accession>A0A6A6V4M2</accession>
<feature type="region of interest" description="Disordered" evidence="1">
    <location>
        <begin position="158"/>
        <end position="245"/>
    </location>
</feature>
<feature type="compositionally biased region" description="Polar residues" evidence="1">
    <location>
        <begin position="441"/>
        <end position="452"/>
    </location>
</feature>
<feature type="region of interest" description="Disordered" evidence="1">
    <location>
        <begin position="371"/>
        <end position="394"/>
    </location>
</feature>
<evidence type="ECO:0000256" key="2">
    <source>
        <dbReference type="SAM" id="SignalP"/>
    </source>
</evidence>
<evidence type="ECO:0000313" key="3">
    <source>
        <dbReference type="EMBL" id="KAF2745582.1"/>
    </source>
</evidence>
<keyword evidence="2" id="KW-0732">Signal</keyword>
<reference evidence="3" key="1">
    <citation type="journal article" date="2020" name="Stud. Mycol.">
        <title>101 Dothideomycetes genomes: a test case for predicting lifestyles and emergence of pathogens.</title>
        <authorList>
            <person name="Haridas S."/>
            <person name="Albert R."/>
            <person name="Binder M."/>
            <person name="Bloem J."/>
            <person name="Labutti K."/>
            <person name="Salamov A."/>
            <person name="Andreopoulos B."/>
            <person name="Baker S."/>
            <person name="Barry K."/>
            <person name="Bills G."/>
            <person name="Bluhm B."/>
            <person name="Cannon C."/>
            <person name="Castanera R."/>
            <person name="Culley D."/>
            <person name="Daum C."/>
            <person name="Ezra D."/>
            <person name="Gonzalez J."/>
            <person name="Henrissat B."/>
            <person name="Kuo A."/>
            <person name="Liang C."/>
            <person name="Lipzen A."/>
            <person name="Lutzoni F."/>
            <person name="Magnuson J."/>
            <person name="Mondo S."/>
            <person name="Nolan M."/>
            <person name="Ohm R."/>
            <person name="Pangilinan J."/>
            <person name="Park H.-J."/>
            <person name="Ramirez L."/>
            <person name="Alfaro M."/>
            <person name="Sun H."/>
            <person name="Tritt A."/>
            <person name="Yoshinaga Y."/>
            <person name="Zwiers L.-H."/>
            <person name="Turgeon B."/>
            <person name="Goodwin S."/>
            <person name="Spatafora J."/>
            <person name="Crous P."/>
            <person name="Grigoriev I."/>
        </authorList>
    </citation>
    <scope>NUCLEOTIDE SEQUENCE</scope>
    <source>
        <strain evidence="3">CBS 119925</strain>
    </source>
</reference>
<keyword evidence="4" id="KW-1185">Reference proteome</keyword>
<feature type="compositionally biased region" description="Polar residues" evidence="1">
    <location>
        <begin position="461"/>
        <end position="487"/>
    </location>
</feature>
<gene>
    <name evidence="3" type="ORF">M011DRAFT_129127</name>
</gene>
<evidence type="ECO:0000256" key="1">
    <source>
        <dbReference type="SAM" id="MobiDB-lite"/>
    </source>
</evidence>
<feature type="compositionally biased region" description="Low complexity" evidence="1">
    <location>
        <begin position="488"/>
        <end position="520"/>
    </location>
</feature>
<dbReference type="EMBL" id="MU006581">
    <property type="protein sequence ID" value="KAF2745582.1"/>
    <property type="molecule type" value="Genomic_DNA"/>
</dbReference>
<evidence type="ECO:0000313" key="4">
    <source>
        <dbReference type="Proteomes" id="UP000799440"/>
    </source>
</evidence>
<protein>
    <submittedName>
        <fullName evidence="3">Uncharacterized protein</fullName>
    </submittedName>
</protein>